<evidence type="ECO:0000313" key="2">
    <source>
        <dbReference type="EMBL" id="KAJ8426205.1"/>
    </source>
</evidence>
<name>A0A9Q1GT91_9CARY</name>
<evidence type="ECO:0000256" key="1">
    <source>
        <dbReference type="SAM" id="MobiDB-lite"/>
    </source>
</evidence>
<reference evidence="2" key="1">
    <citation type="submission" date="2022-04" db="EMBL/GenBank/DDBJ databases">
        <title>Carnegiea gigantea Genome sequencing and assembly v2.</title>
        <authorList>
            <person name="Copetti D."/>
            <person name="Sanderson M.J."/>
            <person name="Burquez A."/>
            <person name="Wojciechowski M.F."/>
        </authorList>
    </citation>
    <scope>NUCLEOTIDE SEQUENCE</scope>
    <source>
        <strain evidence="2">SGP5-SGP5p</strain>
        <tissue evidence="2">Aerial part</tissue>
    </source>
</reference>
<feature type="compositionally biased region" description="Polar residues" evidence="1">
    <location>
        <begin position="87"/>
        <end position="101"/>
    </location>
</feature>
<dbReference type="AlphaFoldDB" id="A0A9Q1GT91"/>
<sequence>MHNVELEPNMILETGHEISHVSPLAPRTSSKDTLQHNNPNLTFETLENPMWDTENNENNHDAKSMETRVEWLYENHSEDGPGAVNPTEENNTEGTQLDTGNNISTRNTACVHSTKILVWNVQREASLAFMWVLQEHLRMQEPLVAQLMSFATSLAFKDVFGLTGFQRGIWLCWNPDFIQVSLLKSKPGGTGAWWHEDDQKMC</sequence>
<evidence type="ECO:0000313" key="3">
    <source>
        <dbReference type="Proteomes" id="UP001153076"/>
    </source>
</evidence>
<comment type="caution">
    <text evidence="2">The sequence shown here is derived from an EMBL/GenBank/DDBJ whole genome shotgun (WGS) entry which is preliminary data.</text>
</comment>
<dbReference type="EMBL" id="JAKOGI010001334">
    <property type="protein sequence ID" value="KAJ8426205.1"/>
    <property type="molecule type" value="Genomic_DNA"/>
</dbReference>
<gene>
    <name evidence="2" type="ORF">Cgig2_028295</name>
</gene>
<protein>
    <submittedName>
        <fullName evidence="2">Uncharacterized protein</fullName>
    </submittedName>
</protein>
<organism evidence="2 3">
    <name type="scientific">Carnegiea gigantea</name>
    <dbReference type="NCBI Taxonomy" id="171969"/>
    <lineage>
        <taxon>Eukaryota</taxon>
        <taxon>Viridiplantae</taxon>
        <taxon>Streptophyta</taxon>
        <taxon>Embryophyta</taxon>
        <taxon>Tracheophyta</taxon>
        <taxon>Spermatophyta</taxon>
        <taxon>Magnoliopsida</taxon>
        <taxon>eudicotyledons</taxon>
        <taxon>Gunneridae</taxon>
        <taxon>Pentapetalae</taxon>
        <taxon>Caryophyllales</taxon>
        <taxon>Cactineae</taxon>
        <taxon>Cactaceae</taxon>
        <taxon>Cactoideae</taxon>
        <taxon>Echinocereeae</taxon>
        <taxon>Carnegiea</taxon>
    </lineage>
</organism>
<dbReference type="Proteomes" id="UP001153076">
    <property type="component" value="Unassembled WGS sequence"/>
</dbReference>
<accession>A0A9Q1GT91</accession>
<keyword evidence="3" id="KW-1185">Reference proteome</keyword>
<feature type="region of interest" description="Disordered" evidence="1">
    <location>
        <begin position="76"/>
        <end position="101"/>
    </location>
</feature>
<proteinExistence type="predicted"/>